<reference evidence="2" key="1">
    <citation type="submission" date="2021-01" db="EMBL/GenBank/DDBJ databases">
        <title>Whole genome shotgun sequence of Actinoplanes siamensis NBRC 109076.</title>
        <authorList>
            <person name="Komaki H."/>
            <person name="Tamura T."/>
        </authorList>
    </citation>
    <scope>NUCLEOTIDE SEQUENCE</scope>
    <source>
        <strain evidence="2">NBRC 109076</strain>
    </source>
</reference>
<evidence type="ECO:0000256" key="1">
    <source>
        <dbReference type="ARBA" id="ARBA00045876"/>
    </source>
</evidence>
<dbReference type="Gene3D" id="1.25.10.10">
    <property type="entry name" value="Leucine-rich Repeat Variant"/>
    <property type="match status" value="2"/>
</dbReference>
<accession>A0A919NF06</accession>
<evidence type="ECO:0008006" key="4">
    <source>
        <dbReference type="Google" id="ProtNLM"/>
    </source>
</evidence>
<dbReference type="AlphaFoldDB" id="A0A919NF06"/>
<keyword evidence="3" id="KW-1185">Reference proteome</keyword>
<dbReference type="Proteomes" id="UP000629619">
    <property type="component" value="Unassembled WGS sequence"/>
</dbReference>
<evidence type="ECO:0000313" key="3">
    <source>
        <dbReference type="Proteomes" id="UP000629619"/>
    </source>
</evidence>
<dbReference type="SUPFAM" id="SSF48371">
    <property type="entry name" value="ARM repeat"/>
    <property type="match status" value="1"/>
</dbReference>
<sequence>MVWQGGMVIDNGAALDSVIAHGLQEGAIDYDEISSTVDALAGSGDISLVPRLRQVLERFLDEENFYGRDLIAAVLAGIAGVEALPALLGAAARDLGDDQDGLQADIAGLLDADPQVSRQKILELVYSDVLEHRRVGLLALGQVAETDDVPLLAEATRHTDPAVRLMVVDTLPDLAGEDVALQVLTAALQDSDQRVRLAATSRLAATRHSHAVEPLVELLTDPNPQVRARAAYALGRLGNASATPALRDLLHDTDRRVREQARDALGEIGAADAVDALLAEAISPDPRLRAQAAKALANSTQRDERAAPQLILLAHDPSPDVRAATLSGLATVADQSSRWASLATELANDPDPMVRQRVANVARHLAPDDLSGILHRLAADPEPIVQQAATAQLAQLLR</sequence>
<comment type="caution">
    <text evidence="2">The sequence shown here is derived from an EMBL/GenBank/DDBJ whole genome shotgun (WGS) entry which is preliminary data.</text>
</comment>
<dbReference type="InterPro" id="IPR011989">
    <property type="entry name" value="ARM-like"/>
</dbReference>
<dbReference type="Pfam" id="PF13646">
    <property type="entry name" value="HEAT_2"/>
    <property type="match status" value="3"/>
</dbReference>
<gene>
    <name evidence="2" type="ORF">Asi03nite_74640</name>
</gene>
<proteinExistence type="predicted"/>
<dbReference type="GO" id="GO:0016491">
    <property type="term" value="F:oxidoreductase activity"/>
    <property type="evidence" value="ECO:0007669"/>
    <property type="project" value="TreeGrafter"/>
</dbReference>
<dbReference type="InterPro" id="IPR021133">
    <property type="entry name" value="HEAT_type_2"/>
</dbReference>
<dbReference type="PROSITE" id="PS50077">
    <property type="entry name" value="HEAT_REPEAT"/>
    <property type="match status" value="1"/>
</dbReference>
<evidence type="ECO:0000313" key="2">
    <source>
        <dbReference type="EMBL" id="GIF09926.1"/>
    </source>
</evidence>
<comment type="function">
    <text evidence="1">Catalyzes the hydroxylation of the N(6)-(4-aminobutyl)-L-lysine intermediate produced by deoxyhypusine synthase/DHPS on a critical lysine of the eukaryotic translation initiation factor 5A/eIF-5A. This is the second step of the post-translational modification of that lysine into an unusual amino acid residue named hypusine. Hypusination is unique to mature eIF-5A factor and is essential for its function.</text>
</comment>
<dbReference type="EMBL" id="BOMW01000118">
    <property type="protein sequence ID" value="GIF09926.1"/>
    <property type="molecule type" value="Genomic_DNA"/>
</dbReference>
<organism evidence="2 3">
    <name type="scientific">Actinoplanes siamensis</name>
    <dbReference type="NCBI Taxonomy" id="1223317"/>
    <lineage>
        <taxon>Bacteria</taxon>
        <taxon>Bacillati</taxon>
        <taxon>Actinomycetota</taxon>
        <taxon>Actinomycetes</taxon>
        <taxon>Micromonosporales</taxon>
        <taxon>Micromonosporaceae</taxon>
        <taxon>Actinoplanes</taxon>
    </lineage>
</organism>
<dbReference type="PANTHER" id="PTHR12697">
    <property type="entry name" value="PBS LYASE HEAT-LIKE PROTEIN"/>
    <property type="match status" value="1"/>
</dbReference>
<dbReference type="SMART" id="SM00567">
    <property type="entry name" value="EZ_HEAT"/>
    <property type="match status" value="7"/>
</dbReference>
<protein>
    <recommendedName>
        <fullName evidence="4">HEAT repeat protein</fullName>
    </recommendedName>
</protein>
<dbReference type="PANTHER" id="PTHR12697:SF5">
    <property type="entry name" value="DEOXYHYPUSINE HYDROXYLASE"/>
    <property type="match status" value="1"/>
</dbReference>
<dbReference type="InterPro" id="IPR016024">
    <property type="entry name" value="ARM-type_fold"/>
</dbReference>
<name>A0A919NF06_9ACTN</name>
<dbReference type="InterPro" id="IPR004155">
    <property type="entry name" value="PBS_lyase_HEAT"/>
</dbReference>